<dbReference type="STRING" id="121290.APY04_0833"/>
<name>A0A109BMP2_HYPSL</name>
<dbReference type="Proteomes" id="UP000059074">
    <property type="component" value="Unassembled WGS sequence"/>
</dbReference>
<proteinExistence type="predicted"/>
<keyword evidence="2" id="KW-1185">Reference proteome</keyword>
<accession>A0A109BMP2</accession>
<organism evidence="1 2">
    <name type="scientific">Hyphomicrobium sulfonivorans</name>
    <dbReference type="NCBI Taxonomy" id="121290"/>
    <lineage>
        <taxon>Bacteria</taxon>
        <taxon>Pseudomonadati</taxon>
        <taxon>Pseudomonadota</taxon>
        <taxon>Alphaproteobacteria</taxon>
        <taxon>Hyphomicrobiales</taxon>
        <taxon>Hyphomicrobiaceae</taxon>
        <taxon>Hyphomicrobium</taxon>
    </lineage>
</organism>
<dbReference type="Pfam" id="PF13554">
    <property type="entry name" value="Phage_tail_terminator_5"/>
    <property type="match status" value="1"/>
</dbReference>
<dbReference type="PATRIC" id="fig|121290.4.peg.3529"/>
<dbReference type="EMBL" id="LMTR01000028">
    <property type="protein sequence ID" value="KWT70772.1"/>
    <property type="molecule type" value="Genomic_DNA"/>
</dbReference>
<evidence type="ECO:0000313" key="1">
    <source>
        <dbReference type="EMBL" id="KWT70772.1"/>
    </source>
</evidence>
<sequence length="138" mass="14706">MLTGTHARIADLLLSHLGTLTFTPAIPVAFPGVSFTPPAGTYLKAIYIPNTTLDHFISDGSTSEYRGIFQVSVRSPAGVSIIAPLEIAAKVSDHFKRGTVLSDGTLNVRISGTPNIASPIQEPDKLHVPVSISFYAFK</sequence>
<evidence type="ECO:0000313" key="2">
    <source>
        <dbReference type="Proteomes" id="UP000059074"/>
    </source>
</evidence>
<evidence type="ECO:0008006" key="3">
    <source>
        <dbReference type="Google" id="ProtNLM"/>
    </source>
</evidence>
<comment type="caution">
    <text evidence="1">The sequence shown here is derived from an EMBL/GenBank/DDBJ whole genome shotgun (WGS) entry which is preliminary data.</text>
</comment>
<dbReference type="InterPro" id="IPR025395">
    <property type="entry name" value="Phage_tail_terminator-like"/>
</dbReference>
<dbReference type="Gene3D" id="3.30.2000.20">
    <property type="match status" value="1"/>
</dbReference>
<reference evidence="1 2" key="1">
    <citation type="submission" date="2015-10" db="EMBL/GenBank/DDBJ databases">
        <title>Transcriptomic analysis of a linuron degrading triple-species bacterial consortium.</title>
        <authorList>
            <person name="Albers P."/>
        </authorList>
    </citation>
    <scope>NUCLEOTIDE SEQUENCE [LARGE SCALE GENOMIC DNA]</scope>
    <source>
        <strain evidence="1 2">WDL6</strain>
    </source>
</reference>
<protein>
    <recommendedName>
        <fullName evidence="3">Phage protein</fullName>
    </recommendedName>
</protein>
<dbReference type="AlphaFoldDB" id="A0A109BMP2"/>
<dbReference type="RefSeq" id="WP_068459947.1">
    <property type="nucleotide sequence ID" value="NZ_LMTR01000028.1"/>
</dbReference>
<gene>
    <name evidence="1" type="ORF">APY04_0833</name>
</gene>